<dbReference type="OrthoDB" id="3872513at2"/>
<evidence type="ECO:0000313" key="1">
    <source>
        <dbReference type="EMBL" id="RCG18097.1"/>
    </source>
</evidence>
<keyword evidence="2" id="KW-1185">Reference proteome</keyword>
<comment type="caution">
    <text evidence="1">The sequence shown here is derived from an EMBL/GenBank/DDBJ whole genome shotgun (WGS) entry which is preliminary data.</text>
</comment>
<accession>A0A367EL32</accession>
<dbReference type="EMBL" id="QOIM01000034">
    <property type="protein sequence ID" value="RCG18097.1"/>
    <property type="molecule type" value="Genomic_DNA"/>
</dbReference>
<name>A0A367EL32_9ACTN</name>
<gene>
    <name evidence="1" type="ORF">DQ392_15660</name>
</gene>
<dbReference type="Proteomes" id="UP000253507">
    <property type="component" value="Unassembled WGS sequence"/>
</dbReference>
<evidence type="ECO:0000313" key="2">
    <source>
        <dbReference type="Proteomes" id="UP000253507"/>
    </source>
</evidence>
<proteinExistence type="predicted"/>
<reference evidence="1 2" key="1">
    <citation type="submission" date="2018-06" db="EMBL/GenBank/DDBJ databases">
        <title>Streptomyces reniochalinae sp. nov. and Streptomyces diacarnus sp. nov. from marine sponges.</title>
        <authorList>
            <person name="Li L."/>
        </authorList>
    </citation>
    <scope>NUCLEOTIDE SEQUENCE [LARGE SCALE GENOMIC DNA]</scope>
    <source>
        <strain evidence="1 2">LHW50302</strain>
    </source>
</reference>
<protein>
    <submittedName>
        <fullName evidence="1">Uncharacterized protein</fullName>
    </submittedName>
</protein>
<dbReference type="AlphaFoldDB" id="A0A367EL32"/>
<organism evidence="1 2">
    <name type="scientific">Streptomyces reniochalinae</name>
    <dbReference type="NCBI Taxonomy" id="2250578"/>
    <lineage>
        <taxon>Bacteria</taxon>
        <taxon>Bacillati</taxon>
        <taxon>Actinomycetota</taxon>
        <taxon>Actinomycetes</taxon>
        <taxon>Kitasatosporales</taxon>
        <taxon>Streptomycetaceae</taxon>
        <taxon>Streptomyces</taxon>
    </lineage>
</organism>
<sequence>MPALNVTFSEDEMARIREAAAQEGTSVKSLAHDTVLAELRRRKVRAAALRTARVSAGLNKRLATK</sequence>